<dbReference type="RefSeq" id="WP_141290037.1">
    <property type="nucleotide sequence ID" value="NZ_BAAAEW010000026.1"/>
</dbReference>
<evidence type="ECO:0000313" key="2">
    <source>
        <dbReference type="Proteomes" id="UP001500279"/>
    </source>
</evidence>
<evidence type="ECO:0000313" key="1">
    <source>
        <dbReference type="EMBL" id="GAA0761221.1"/>
    </source>
</evidence>
<accession>A0ABP3VJC3</accession>
<comment type="caution">
    <text evidence="1">The sequence shown here is derived from an EMBL/GenBank/DDBJ whole genome shotgun (WGS) entry which is preliminary data.</text>
</comment>
<organism evidence="1 2">
    <name type="scientific">Ideonella azotifigens</name>
    <dbReference type="NCBI Taxonomy" id="513160"/>
    <lineage>
        <taxon>Bacteria</taxon>
        <taxon>Pseudomonadati</taxon>
        <taxon>Pseudomonadota</taxon>
        <taxon>Betaproteobacteria</taxon>
        <taxon>Burkholderiales</taxon>
        <taxon>Sphaerotilaceae</taxon>
        <taxon>Ideonella</taxon>
    </lineage>
</organism>
<sequence>MNFVGSIGHEDGIAPERTFAYGVCVGCPEQKEMSDLLARHGLGVSKGAYKIIVSDCECFSFEDWRPEGEWTLDGTAARPEVLNADARQVSGALMKAQIRHWLGIYDGDQNQMDYLHFDWPDQDPQQS</sequence>
<gene>
    <name evidence="1" type="ORF">GCM10009107_44740</name>
</gene>
<name>A0ABP3VJC3_9BURK</name>
<protein>
    <recommendedName>
        <fullName evidence="3">Peptidase M15C domain-containing protein</fullName>
    </recommendedName>
</protein>
<keyword evidence="2" id="KW-1185">Reference proteome</keyword>
<reference evidence="2" key="1">
    <citation type="journal article" date="2019" name="Int. J. Syst. Evol. Microbiol.">
        <title>The Global Catalogue of Microorganisms (GCM) 10K type strain sequencing project: providing services to taxonomists for standard genome sequencing and annotation.</title>
        <authorList>
            <consortium name="The Broad Institute Genomics Platform"/>
            <consortium name="The Broad Institute Genome Sequencing Center for Infectious Disease"/>
            <person name="Wu L."/>
            <person name="Ma J."/>
        </authorList>
    </citation>
    <scope>NUCLEOTIDE SEQUENCE [LARGE SCALE GENOMIC DNA]</scope>
    <source>
        <strain evidence="2">JCM 15503</strain>
    </source>
</reference>
<evidence type="ECO:0008006" key="3">
    <source>
        <dbReference type="Google" id="ProtNLM"/>
    </source>
</evidence>
<proteinExistence type="predicted"/>
<dbReference type="Proteomes" id="UP001500279">
    <property type="component" value="Unassembled WGS sequence"/>
</dbReference>
<dbReference type="EMBL" id="BAAAEW010000026">
    <property type="protein sequence ID" value="GAA0761221.1"/>
    <property type="molecule type" value="Genomic_DNA"/>
</dbReference>